<dbReference type="Pfam" id="PF14420">
    <property type="entry name" value="Clr5"/>
    <property type="match status" value="1"/>
</dbReference>
<evidence type="ECO:0000313" key="3">
    <source>
        <dbReference type="EMBL" id="KAK8053713.1"/>
    </source>
</evidence>
<reference evidence="3 4" key="1">
    <citation type="submission" date="2023-01" db="EMBL/GenBank/DDBJ databases">
        <title>Analysis of 21 Apiospora genomes using comparative genomics revels a genus with tremendous synthesis potential of carbohydrate active enzymes and secondary metabolites.</title>
        <authorList>
            <person name="Sorensen T."/>
        </authorList>
    </citation>
    <scope>NUCLEOTIDE SEQUENCE [LARGE SCALE GENOMIC DNA]</scope>
    <source>
        <strain evidence="3 4">CBS 83171</strain>
    </source>
</reference>
<dbReference type="EMBL" id="JAQQWM010000008">
    <property type="protein sequence ID" value="KAK8053713.1"/>
    <property type="molecule type" value="Genomic_DNA"/>
</dbReference>
<name>A0ABR1U488_9PEZI</name>
<feature type="domain" description="Clr5" evidence="2">
    <location>
        <begin position="50"/>
        <end position="100"/>
    </location>
</feature>
<evidence type="ECO:0000259" key="2">
    <source>
        <dbReference type="Pfam" id="PF14420"/>
    </source>
</evidence>
<sequence length="557" mass="62761">MRGGSHKTLTVRKAPQRAKNPNNNNKLKKTNTSSIAMSRAQQQPWAGAFDWSLYRDIITQLYIIDDHPLKEVEEIMRKQFNFHATQKMYKDHFRKWGLRKNLSSQFVEDFLIRTRQQPHSPPGPSESPNGSVVVRNWDRRMHRYVRSGSGLSPDAELSYILTGMNRSCHFGSPGSLGPAEQSLYMIRDYVMAMDTMSSENPRTGPLGPAYSAAAGKTYYWITLIGIARNFLYEGRTELGFALLNQCFEMFKEMLDPNPWLILAAFYGAFDLARYDRRLATSFINYIHTLTHPKNNPRHAFHTLFAVLRKAGPEGVYFSFERVIMDCYMDLMASRFVEKRLVLDIMRSFSRGFLRAYPLAMQTIEAPLATVQKAFDSLKNEPNSLLVKPMAVPGQPESNLEALVSFPKDSMDDFLHGWAQTRPPSTSPSPSATPPSGNSATSSSGDSATSSSSGDSATSSSSGETTTVTTEKGSEYQRSNRAESPQVFDSALTEIIMNKVIEETSVELHHGNLSVTARMMDLKKCFNPSAEYSDIEELKDAYEYLVDFYAQDPNIYLQ</sequence>
<feature type="compositionally biased region" description="Basic and acidic residues" evidence="1">
    <location>
        <begin position="471"/>
        <end position="480"/>
    </location>
</feature>
<keyword evidence="4" id="KW-1185">Reference proteome</keyword>
<evidence type="ECO:0000313" key="4">
    <source>
        <dbReference type="Proteomes" id="UP001446871"/>
    </source>
</evidence>
<accession>A0ABR1U488</accession>
<proteinExistence type="predicted"/>
<organism evidence="3 4">
    <name type="scientific">Apiospora saccharicola</name>
    <dbReference type="NCBI Taxonomy" id="335842"/>
    <lineage>
        <taxon>Eukaryota</taxon>
        <taxon>Fungi</taxon>
        <taxon>Dikarya</taxon>
        <taxon>Ascomycota</taxon>
        <taxon>Pezizomycotina</taxon>
        <taxon>Sordariomycetes</taxon>
        <taxon>Xylariomycetidae</taxon>
        <taxon>Amphisphaeriales</taxon>
        <taxon>Apiosporaceae</taxon>
        <taxon>Apiospora</taxon>
    </lineage>
</organism>
<dbReference type="Proteomes" id="UP001446871">
    <property type="component" value="Unassembled WGS sequence"/>
</dbReference>
<comment type="caution">
    <text evidence="3">The sequence shown here is derived from an EMBL/GenBank/DDBJ whole genome shotgun (WGS) entry which is preliminary data.</text>
</comment>
<feature type="region of interest" description="Disordered" evidence="1">
    <location>
        <begin position="1"/>
        <end position="29"/>
    </location>
</feature>
<evidence type="ECO:0000256" key="1">
    <source>
        <dbReference type="SAM" id="MobiDB-lite"/>
    </source>
</evidence>
<feature type="region of interest" description="Disordered" evidence="1">
    <location>
        <begin position="414"/>
        <end position="484"/>
    </location>
</feature>
<dbReference type="PANTHER" id="PTHR38788">
    <property type="entry name" value="CLR5 DOMAIN-CONTAINING PROTEIN"/>
    <property type="match status" value="1"/>
</dbReference>
<dbReference type="PANTHER" id="PTHR38788:SF3">
    <property type="entry name" value="CLR5 DOMAIN-CONTAINING PROTEIN"/>
    <property type="match status" value="1"/>
</dbReference>
<protein>
    <recommendedName>
        <fullName evidence="2">Clr5 domain-containing protein</fullName>
    </recommendedName>
</protein>
<feature type="compositionally biased region" description="Low complexity" evidence="1">
    <location>
        <begin position="433"/>
        <end position="469"/>
    </location>
</feature>
<gene>
    <name evidence="3" type="ORF">PG996_013014</name>
</gene>
<dbReference type="InterPro" id="IPR025676">
    <property type="entry name" value="Clr5_dom"/>
</dbReference>